<dbReference type="AlphaFoldDB" id="A0A225AY49"/>
<evidence type="ECO:0000256" key="5">
    <source>
        <dbReference type="ARBA" id="ARBA00022691"/>
    </source>
</evidence>
<dbReference type="PANTHER" id="PTHR46223:SF3">
    <property type="entry name" value="HISTONE-LYSINE N-METHYLTRANSFERASE SET-23"/>
    <property type="match status" value="1"/>
</dbReference>
<dbReference type="Pfam" id="PF00856">
    <property type="entry name" value="SET"/>
    <property type="match status" value="1"/>
</dbReference>
<evidence type="ECO:0008006" key="14">
    <source>
        <dbReference type="Google" id="ProtNLM"/>
    </source>
</evidence>
<evidence type="ECO:0000259" key="11">
    <source>
        <dbReference type="PROSITE" id="PS50868"/>
    </source>
</evidence>
<feature type="domain" description="SET" evidence="9">
    <location>
        <begin position="396"/>
        <end position="537"/>
    </location>
</feature>
<evidence type="ECO:0000256" key="4">
    <source>
        <dbReference type="ARBA" id="ARBA00022679"/>
    </source>
</evidence>
<dbReference type="InterPro" id="IPR001214">
    <property type="entry name" value="SET_dom"/>
</dbReference>
<feature type="region of interest" description="Disordered" evidence="8">
    <location>
        <begin position="130"/>
        <end position="215"/>
    </location>
</feature>
<evidence type="ECO:0000313" key="12">
    <source>
        <dbReference type="EMBL" id="OKL59896.1"/>
    </source>
</evidence>
<evidence type="ECO:0000313" key="13">
    <source>
        <dbReference type="Proteomes" id="UP000214365"/>
    </source>
</evidence>
<organism evidence="12 13">
    <name type="scientific">Talaromyces atroroseus</name>
    <dbReference type="NCBI Taxonomy" id="1441469"/>
    <lineage>
        <taxon>Eukaryota</taxon>
        <taxon>Fungi</taxon>
        <taxon>Dikarya</taxon>
        <taxon>Ascomycota</taxon>
        <taxon>Pezizomycotina</taxon>
        <taxon>Eurotiomycetes</taxon>
        <taxon>Eurotiomycetidae</taxon>
        <taxon>Eurotiales</taxon>
        <taxon>Trichocomaceae</taxon>
        <taxon>Talaromyces</taxon>
        <taxon>Talaromyces sect. Trachyspermi</taxon>
    </lineage>
</organism>
<feature type="region of interest" description="Disordered" evidence="8">
    <location>
        <begin position="29"/>
        <end position="110"/>
    </location>
</feature>
<evidence type="ECO:0000256" key="8">
    <source>
        <dbReference type="SAM" id="MobiDB-lite"/>
    </source>
</evidence>
<keyword evidence="7" id="KW-0862">Zinc</keyword>
<dbReference type="GeneID" id="31004299"/>
<feature type="domain" description="Pre-SET" evidence="10">
    <location>
        <begin position="323"/>
        <end position="393"/>
    </location>
</feature>
<dbReference type="Gene3D" id="2.170.270.10">
    <property type="entry name" value="SET domain"/>
    <property type="match status" value="1"/>
</dbReference>
<dbReference type="Proteomes" id="UP000214365">
    <property type="component" value="Unassembled WGS sequence"/>
</dbReference>
<keyword evidence="5" id="KW-0949">S-adenosyl-L-methionine</keyword>
<comment type="subcellular location">
    <subcellularLocation>
        <location evidence="1">Chromosome</location>
    </subcellularLocation>
</comment>
<dbReference type="InterPro" id="IPR007728">
    <property type="entry name" value="Pre-SET_dom"/>
</dbReference>
<keyword evidence="4" id="KW-0808">Transferase</keyword>
<evidence type="ECO:0000256" key="6">
    <source>
        <dbReference type="ARBA" id="ARBA00022723"/>
    </source>
</evidence>
<reference evidence="12 13" key="1">
    <citation type="submission" date="2015-06" db="EMBL/GenBank/DDBJ databases">
        <title>Talaromyces atroroseus IBT 11181 draft genome.</title>
        <authorList>
            <person name="Rasmussen K.B."/>
            <person name="Rasmussen S."/>
            <person name="Petersen B."/>
            <person name="Sicheritz-Ponten T."/>
            <person name="Mortensen U.H."/>
            <person name="Thrane U."/>
        </authorList>
    </citation>
    <scope>NUCLEOTIDE SEQUENCE [LARGE SCALE GENOMIC DNA]</scope>
    <source>
        <strain evidence="12 13">IBT 11181</strain>
    </source>
</reference>
<dbReference type="InterPro" id="IPR050973">
    <property type="entry name" value="H3K9_Histone-Lys_N-MTase"/>
</dbReference>
<feature type="compositionally biased region" description="Low complexity" evidence="8">
    <location>
        <begin position="152"/>
        <end position="169"/>
    </location>
</feature>
<evidence type="ECO:0000256" key="1">
    <source>
        <dbReference type="ARBA" id="ARBA00004286"/>
    </source>
</evidence>
<dbReference type="InterPro" id="IPR003616">
    <property type="entry name" value="Post-SET_dom"/>
</dbReference>
<dbReference type="EMBL" id="LFMY01000006">
    <property type="protein sequence ID" value="OKL59896.1"/>
    <property type="molecule type" value="Genomic_DNA"/>
</dbReference>
<comment type="caution">
    <text evidence="12">The sequence shown here is derived from an EMBL/GenBank/DDBJ whole genome shotgun (WGS) entry which is preliminary data.</text>
</comment>
<sequence>MFVDLTRDDEDEDEDEVIEAQALLKKFTNSKTSIGESRSLKRKLNGATPSVDIKSNGVDNTNTNTHTHGQPVKPWPSITAAASPLLKVKAESRSGTPAYSSSPFTQSLPRNPVQAQLSFPKITPQFDSTYVSSVSESERSISRDQSIKRQTRSPSTFSSSNRPSNVMVVVPPPPTAASPNGLLKHKAAQKINRLPSVSSESAEESDPDEPKGTKSKYYPLQMYAIQAEKGRYPQARSTRREAITLPIRPRSHPKVLKSQGKARHSHKMYLRALLEKKLRLIQGPPVTMAADWDGTGSLASNFEFTNSYKLAQGVTRVPEEFNGGCPCGLQCDPQKCKCLSKEEDSEELMVPYEYRNGKLVLKESFIHKKTMIYECSSHCSCTKTCWNRLVQHGRSIRLEIFHTGSRGFGLRSPDYIHRGQFIDTYLGEVITSAEAELREDASSSQTNPSYLFSLDWFPASTNDDDDDNDADDDDQQDYYVVDGQRFGGPSRFMNHSCNPNCKIFPVSTHHGDERIYDLAFFALRDIPPGIEFTFDYNPHLTGEISHDPSAVKCLCGEAQCRGQLWPNQRKSSNI</sequence>
<keyword evidence="3" id="KW-0489">Methyltransferase</keyword>
<keyword evidence="6" id="KW-0479">Metal-binding</keyword>
<dbReference type="PANTHER" id="PTHR46223">
    <property type="entry name" value="HISTONE-LYSINE N-METHYLTRANSFERASE SUV39H"/>
    <property type="match status" value="1"/>
</dbReference>
<dbReference type="SMART" id="SM00317">
    <property type="entry name" value="SET"/>
    <property type="match status" value="1"/>
</dbReference>
<accession>A0A225AY49</accession>
<gene>
    <name evidence="12" type="ORF">UA08_04544</name>
</gene>
<dbReference type="Pfam" id="PF05033">
    <property type="entry name" value="Pre-SET"/>
    <property type="match status" value="1"/>
</dbReference>
<feature type="compositionally biased region" description="Polar residues" evidence="8">
    <location>
        <begin position="57"/>
        <end position="68"/>
    </location>
</feature>
<dbReference type="GO" id="GO:0042054">
    <property type="term" value="F:histone methyltransferase activity"/>
    <property type="evidence" value="ECO:0007669"/>
    <property type="project" value="InterPro"/>
</dbReference>
<dbReference type="PROSITE" id="PS50867">
    <property type="entry name" value="PRE_SET"/>
    <property type="match status" value="1"/>
</dbReference>
<evidence type="ECO:0000259" key="10">
    <source>
        <dbReference type="PROSITE" id="PS50867"/>
    </source>
</evidence>
<dbReference type="RefSeq" id="XP_020120017.1">
    <property type="nucleotide sequence ID" value="XM_020267356.1"/>
</dbReference>
<dbReference type="SUPFAM" id="SSF82199">
    <property type="entry name" value="SET domain"/>
    <property type="match status" value="1"/>
</dbReference>
<dbReference type="GO" id="GO:0005694">
    <property type="term" value="C:chromosome"/>
    <property type="evidence" value="ECO:0007669"/>
    <property type="project" value="UniProtKB-SubCell"/>
</dbReference>
<dbReference type="GO" id="GO:0005634">
    <property type="term" value="C:nucleus"/>
    <property type="evidence" value="ECO:0007669"/>
    <property type="project" value="InterPro"/>
</dbReference>
<keyword evidence="13" id="KW-1185">Reference proteome</keyword>
<feature type="compositionally biased region" description="Basic and acidic residues" evidence="8">
    <location>
        <begin position="136"/>
        <end position="147"/>
    </location>
</feature>
<dbReference type="OrthoDB" id="308383at2759"/>
<dbReference type="GO" id="GO:0008270">
    <property type="term" value="F:zinc ion binding"/>
    <property type="evidence" value="ECO:0007669"/>
    <property type="project" value="InterPro"/>
</dbReference>
<keyword evidence="2" id="KW-0158">Chromosome</keyword>
<evidence type="ECO:0000259" key="9">
    <source>
        <dbReference type="PROSITE" id="PS50280"/>
    </source>
</evidence>
<dbReference type="InterPro" id="IPR046341">
    <property type="entry name" value="SET_dom_sf"/>
</dbReference>
<dbReference type="SMART" id="SM00468">
    <property type="entry name" value="PreSET"/>
    <property type="match status" value="1"/>
</dbReference>
<proteinExistence type="predicted"/>
<name>A0A225AY49_TALAT</name>
<evidence type="ECO:0000256" key="3">
    <source>
        <dbReference type="ARBA" id="ARBA00022603"/>
    </source>
</evidence>
<evidence type="ECO:0000256" key="2">
    <source>
        <dbReference type="ARBA" id="ARBA00022454"/>
    </source>
</evidence>
<dbReference type="GO" id="GO:0032259">
    <property type="term" value="P:methylation"/>
    <property type="evidence" value="ECO:0007669"/>
    <property type="project" value="UniProtKB-KW"/>
</dbReference>
<feature type="domain" description="Post-SET" evidence="11">
    <location>
        <begin position="549"/>
        <end position="565"/>
    </location>
</feature>
<dbReference type="PROSITE" id="PS50280">
    <property type="entry name" value="SET"/>
    <property type="match status" value="1"/>
</dbReference>
<feature type="compositionally biased region" description="Polar residues" evidence="8">
    <location>
        <begin position="93"/>
        <end position="110"/>
    </location>
</feature>
<dbReference type="PROSITE" id="PS50868">
    <property type="entry name" value="POST_SET"/>
    <property type="match status" value="1"/>
</dbReference>
<dbReference type="STRING" id="1441469.A0A225AY49"/>
<evidence type="ECO:0000256" key="7">
    <source>
        <dbReference type="ARBA" id="ARBA00022833"/>
    </source>
</evidence>
<protein>
    <recommendedName>
        <fullName evidence="14">Histone-lysine N-methyltransferase, H3 lysine-9 specific</fullName>
    </recommendedName>
</protein>